<dbReference type="PROSITE" id="PS51257">
    <property type="entry name" value="PROKAR_LIPOPROTEIN"/>
    <property type="match status" value="1"/>
</dbReference>
<dbReference type="CDD" id="cd07731">
    <property type="entry name" value="ComA-like_MBL-fold"/>
    <property type="match status" value="1"/>
</dbReference>
<accession>A0A2S7FC75</accession>
<feature type="compositionally biased region" description="Low complexity" evidence="1">
    <location>
        <begin position="281"/>
        <end position="291"/>
    </location>
</feature>
<feature type="compositionally biased region" description="Low complexity" evidence="1">
    <location>
        <begin position="306"/>
        <end position="316"/>
    </location>
</feature>
<dbReference type="PANTHER" id="PTHR30619">
    <property type="entry name" value="DNA INTERNALIZATION/COMPETENCE PROTEIN COMEC/REC2"/>
    <property type="match status" value="1"/>
</dbReference>
<dbReference type="RefSeq" id="WP_043662708.1">
    <property type="nucleotide sequence ID" value="NZ_JSEG01000004.1"/>
</dbReference>
<protein>
    <submittedName>
        <fullName evidence="4">MBL fold metallo-hydrolase</fullName>
    </submittedName>
</protein>
<comment type="caution">
    <text evidence="4">The sequence shown here is derived from an EMBL/GenBank/DDBJ whole genome shotgun (WGS) entry which is preliminary data.</text>
</comment>
<dbReference type="Proteomes" id="UP000238081">
    <property type="component" value="Unassembled WGS sequence"/>
</dbReference>
<dbReference type="Gene3D" id="3.60.15.10">
    <property type="entry name" value="Ribonuclease Z/Hydroxyacylglutathione hydrolase-like"/>
    <property type="match status" value="1"/>
</dbReference>
<dbReference type="InterPro" id="IPR001279">
    <property type="entry name" value="Metallo-B-lactamas"/>
</dbReference>
<dbReference type="Pfam" id="PF00753">
    <property type="entry name" value="Lactamase_B"/>
    <property type="match status" value="1"/>
</dbReference>
<sequence length="370" mass="40729">MKNLKRLVSIFVVMIISCMLISCGNQSKSDDSSSLLKVHFIDVGQADSILIQYGNENMLIDAGNNDDENTLKNYINSLGIKEFKYVVGTHAHEDHIGSLDYIINSFKVGKVYFPKVSASTKTFENLLNAVNNKGMKFTTPTVGESFNLGDAKCTILAPNSSTYTDANNYSIVIKLEYGSNSFLFTGDAEDVSEKEMLSSGLNLKSDVLKAGHHGSKSSTTDEFLNAVNPKYAVLSVGKDNDYGHPNKETLDKFSERKIKVYRTDESGTIVATSDGKNITFNSSSSKSNTSSYGNTRDQLKDEGNNSKEIINSNKNSDTLQKNDNETVWVAGNNAKVYHKDSTCSNMKNPTQYTLEEVEAKGLKPCSKCYK</sequence>
<feature type="signal peptide" evidence="2">
    <location>
        <begin position="1"/>
        <end position="24"/>
    </location>
</feature>
<feature type="region of interest" description="Disordered" evidence="1">
    <location>
        <begin position="273"/>
        <end position="323"/>
    </location>
</feature>
<dbReference type="SMART" id="SM00849">
    <property type="entry name" value="Lactamase_B"/>
    <property type="match status" value="1"/>
</dbReference>
<keyword evidence="2" id="KW-0732">Signal</keyword>
<evidence type="ECO:0000259" key="3">
    <source>
        <dbReference type="SMART" id="SM00849"/>
    </source>
</evidence>
<feature type="chain" id="PRO_5038501792" evidence="2">
    <location>
        <begin position="25"/>
        <end position="370"/>
    </location>
</feature>
<evidence type="ECO:0000256" key="1">
    <source>
        <dbReference type="SAM" id="MobiDB-lite"/>
    </source>
</evidence>
<dbReference type="InterPro" id="IPR036866">
    <property type="entry name" value="RibonucZ/Hydroxyglut_hydro"/>
</dbReference>
<dbReference type="EMBL" id="LRDH01000099">
    <property type="protein sequence ID" value="PPV15469.1"/>
    <property type="molecule type" value="Genomic_DNA"/>
</dbReference>
<dbReference type="AlphaFoldDB" id="A0A2S7FC75"/>
<feature type="domain" description="Metallo-beta-lactamase" evidence="3">
    <location>
        <begin position="45"/>
        <end position="238"/>
    </location>
</feature>
<gene>
    <name evidence="4" type="ORF">AWN73_11890</name>
</gene>
<dbReference type="InterPro" id="IPR035681">
    <property type="entry name" value="ComA-like_MBL"/>
</dbReference>
<evidence type="ECO:0000313" key="5">
    <source>
        <dbReference type="Proteomes" id="UP000238081"/>
    </source>
</evidence>
<organism evidence="4 5">
    <name type="scientific">Clostridium butyricum</name>
    <dbReference type="NCBI Taxonomy" id="1492"/>
    <lineage>
        <taxon>Bacteria</taxon>
        <taxon>Bacillati</taxon>
        <taxon>Bacillota</taxon>
        <taxon>Clostridia</taxon>
        <taxon>Eubacteriales</taxon>
        <taxon>Clostridiaceae</taxon>
        <taxon>Clostridium</taxon>
    </lineage>
</organism>
<proteinExistence type="predicted"/>
<evidence type="ECO:0000256" key="2">
    <source>
        <dbReference type="SAM" id="SignalP"/>
    </source>
</evidence>
<keyword evidence="4" id="KW-0378">Hydrolase</keyword>
<evidence type="ECO:0000313" key="4">
    <source>
        <dbReference type="EMBL" id="PPV15469.1"/>
    </source>
</evidence>
<dbReference type="InterPro" id="IPR052159">
    <property type="entry name" value="Competence_DNA_uptake"/>
</dbReference>
<dbReference type="PANTHER" id="PTHR30619:SF7">
    <property type="entry name" value="BETA-LACTAMASE DOMAIN PROTEIN"/>
    <property type="match status" value="1"/>
</dbReference>
<dbReference type="SUPFAM" id="SSF56281">
    <property type="entry name" value="Metallo-hydrolase/oxidoreductase"/>
    <property type="match status" value="1"/>
</dbReference>
<dbReference type="GO" id="GO:0016787">
    <property type="term" value="F:hydrolase activity"/>
    <property type="evidence" value="ECO:0007669"/>
    <property type="project" value="UniProtKB-KW"/>
</dbReference>
<name>A0A2S7FC75_CLOBU</name>
<reference evidence="4 5" key="1">
    <citation type="submission" date="2016-01" db="EMBL/GenBank/DDBJ databases">
        <title>Characterization of the Clostridium difficile lineages that are prevalent in Hong Kong and China.</title>
        <authorList>
            <person name="Kwok J.S.-L."/>
            <person name="Lam W.-Y."/>
            <person name="Ip M."/>
            <person name="Chan T.-F."/>
            <person name="Hawkey P.M."/>
            <person name="Tsui S.K.-W."/>
        </authorList>
    </citation>
    <scope>NUCLEOTIDE SEQUENCE [LARGE SCALE GENOMIC DNA]</scope>
    <source>
        <strain evidence="4 5">300064</strain>
    </source>
</reference>